<feature type="domain" description="Ig-like" evidence="13">
    <location>
        <begin position="26"/>
        <end position="120"/>
    </location>
</feature>
<feature type="chain" id="PRO_5028394881" evidence="12">
    <location>
        <begin position="16"/>
        <end position="259"/>
    </location>
</feature>
<dbReference type="PROSITE" id="PS50835">
    <property type="entry name" value="IG_LIKE"/>
    <property type="match status" value="1"/>
</dbReference>
<dbReference type="PANTHER" id="PTHR25466">
    <property type="entry name" value="T-LYMPHOCYTE ACTIVATION ANTIGEN"/>
    <property type="match status" value="1"/>
</dbReference>
<dbReference type="GO" id="GO:0007166">
    <property type="term" value="P:cell surface receptor signaling pathway"/>
    <property type="evidence" value="ECO:0007669"/>
    <property type="project" value="TreeGrafter"/>
</dbReference>
<dbReference type="Pfam" id="PF08205">
    <property type="entry name" value="C2-set_2"/>
    <property type="match status" value="1"/>
</dbReference>
<evidence type="ECO:0000256" key="8">
    <source>
        <dbReference type="ARBA" id="ARBA00023170"/>
    </source>
</evidence>
<dbReference type="Pfam" id="PF07686">
    <property type="entry name" value="V-set"/>
    <property type="match status" value="1"/>
</dbReference>
<dbReference type="InterPro" id="IPR036179">
    <property type="entry name" value="Ig-like_dom_sf"/>
</dbReference>
<dbReference type="AlphaFoldDB" id="A0A6P7HIM1"/>
<evidence type="ECO:0000256" key="2">
    <source>
        <dbReference type="ARBA" id="ARBA00022475"/>
    </source>
</evidence>
<proteinExistence type="predicted"/>
<dbReference type="Gene3D" id="2.60.40.10">
    <property type="entry name" value="Immunoglobulins"/>
    <property type="match status" value="1"/>
</dbReference>
<feature type="signal peptide" evidence="12">
    <location>
        <begin position="1"/>
        <end position="15"/>
    </location>
</feature>
<sequence>MKLLLGTLMVLMVSGEDMETVEAFLGRDICLPCTCLDRNLSNEFKWQVQKQNESQLIYKQINKLASKYGESYEGRVQTFLDQNISDCSILLKNVTAEDQGTYKCIFYQGDQYNNPAMNLRVYSHRSVLQYAPLILGKGDKVFRCDVKGGDSETMIQWRQAGQVVESSPLIEISTTRTQHAPTGLFNLKSELKTKLSWTPEPECEAIPHPAVTAEPYKSDIVRTHTYTLLPLLFVVVVGSVLILHYRWKNTEVSARTSEG</sequence>
<evidence type="ECO:0000256" key="1">
    <source>
        <dbReference type="ARBA" id="ARBA00004251"/>
    </source>
</evidence>
<evidence type="ECO:0000256" key="7">
    <source>
        <dbReference type="ARBA" id="ARBA00023157"/>
    </source>
</evidence>
<keyword evidence="8" id="KW-0675">Receptor</keyword>
<evidence type="ECO:0000313" key="14">
    <source>
        <dbReference type="Proteomes" id="UP000515145"/>
    </source>
</evidence>
<evidence type="ECO:0000256" key="5">
    <source>
        <dbReference type="ARBA" id="ARBA00022989"/>
    </source>
</evidence>
<dbReference type="GO" id="GO:0071222">
    <property type="term" value="P:cellular response to lipopolysaccharide"/>
    <property type="evidence" value="ECO:0007669"/>
    <property type="project" value="TreeGrafter"/>
</dbReference>
<dbReference type="InterPro" id="IPR013162">
    <property type="entry name" value="CD80_C2-set"/>
</dbReference>
<dbReference type="GO" id="GO:0009897">
    <property type="term" value="C:external side of plasma membrane"/>
    <property type="evidence" value="ECO:0007669"/>
    <property type="project" value="TreeGrafter"/>
</dbReference>
<dbReference type="InterPro" id="IPR051713">
    <property type="entry name" value="T-cell_Activation_Regulation"/>
</dbReference>
<keyword evidence="6 11" id="KW-0472">Membrane</keyword>
<keyword evidence="14" id="KW-1185">Reference proteome</keyword>
<dbReference type="OrthoDB" id="6157407at2759"/>
<dbReference type="SUPFAM" id="SSF48726">
    <property type="entry name" value="Immunoglobulin"/>
    <property type="match status" value="1"/>
</dbReference>
<dbReference type="InterPro" id="IPR007110">
    <property type="entry name" value="Ig-like_dom"/>
</dbReference>
<keyword evidence="3 11" id="KW-0812">Transmembrane</keyword>
<evidence type="ECO:0000256" key="12">
    <source>
        <dbReference type="SAM" id="SignalP"/>
    </source>
</evidence>
<dbReference type="GeneID" id="114426909"/>
<evidence type="ECO:0000256" key="6">
    <source>
        <dbReference type="ARBA" id="ARBA00023136"/>
    </source>
</evidence>
<dbReference type="GO" id="GO:0042102">
    <property type="term" value="P:positive regulation of T cell proliferation"/>
    <property type="evidence" value="ECO:0007669"/>
    <property type="project" value="TreeGrafter"/>
</dbReference>
<keyword evidence="10" id="KW-0393">Immunoglobulin domain</keyword>
<organism evidence="14 15">
    <name type="scientific">Parambassis ranga</name>
    <name type="common">Indian glassy fish</name>
    <dbReference type="NCBI Taxonomy" id="210632"/>
    <lineage>
        <taxon>Eukaryota</taxon>
        <taxon>Metazoa</taxon>
        <taxon>Chordata</taxon>
        <taxon>Craniata</taxon>
        <taxon>Vertebrata</taxon>
        <taxon>Euteleostomi</taxon>
        <taxon>Actinopterygii</taxon>
        <taxon>Neopterygii</taxon>
        <taxon>Teleostei</taxon>
        <taxon>Neoteleostei</taxon>
        <taxon>Acanthomorphata</taxon>
        <taxon>Ovalentaria</taxon>
        <taxon>Ambassidae</taxon>
        <taxon>Parambassis</taxon>
    </lineage>
</organism>
<evidence type="ECO:0000256" key="3">
    <source>
        <dbReference type="ARBA" id="ARBA00022692"/>
    </source>
</evidence>
<name>A0A6P7HIM1_9TELE</name>
<protein>
    <submittedName>
        <fullName evidence="15">Butyrophilin subfamily 2 member A2 isoform X1</fullName>
    </submittedName>
</protein>
<dbReference type="InterPro" id="IPR003599">
    <property type="entry name" value="Ig_sub"/>
</dbReference>
<dbReference type="InterPro" id="IPR013783">
    <property type="entry name" value="Ig-like_fold"/>
</dbReference>
<dbReference type="PANTHER" id="PTHR25466:SF14">
    <property type="entry name" value="BUTYROPHILIN SUBFAMILY 2 MEMBER A2-LIKE-RELATED"/>
    <property type="match status" value="1"/>
</dbReference>
<evidence type="ECO:0000256" key="4">
    <source>
        <dbReference type="ARBA" id="ARBA00022729"/>
    </source>
</evidence>
<keyword evidence="4 12" id="KW-0732">Signal</keyword>
<evidence type="ECO:0000256" key="9">
    <source>
        <dbReference type="ARBA" id="ARBA00023180"/>
    </source>
</evidence>
<keyword evidence="9" id="KW-0325">Glycoprotein</keyword>
<dbReference type="RefSeq" id="XP_028250392.1">
    <property type="nucleotide sequence ID" value="XM_028394591.1"/>
</dbReference>
<feature type="transmembrane region" description="Helical" evidence="11">
    <location>
        <begin position="226"/>
        <end position="245"/>
    </location>
</feature>
<dbReference type="GO" id="GO:0042130">
    <property type="term" value="P:negative regulation of T cell proliferation"/>
    <property type="evidence" value="ECO:0007669"/>
    <property type="project" value="TreeGrafter"/>
</dbReference>
<dbReference type="InParanoid" id="A0A6P7HIM1"/>
<dbReference type="Proteomes" id="UP000515145">
    <property type="component" value="Chromosome 21"/>
</dbReference>
<keyword evidence="2" id="KW-1003">Cell membrane</keyword>
<reference evidence="15" key="1">
    <citation type="submission" date="2025-08" db="UniProtKB">
        <authorList>
            <consortium name="RefSeq"/>
        </authorList>
    </citation>
    <scope>IDENTIFICATION</scope>
</reference>
<evidence type="ECO:0000313" key="15">
    <source>
        <dbReference type="RefSeq" id="XP_028250392.1"/>
    </source>
</evidence>
<keyword evidence="7" id="KW-1015">Disulfide bond</keyword>
<dbReference type="GO" id="GO:0006955">
    <property type="term" value="P:immune response"/>
    <property type="evidence" value="ECO:0007669"/>
    <property type="project" value="TreeGrafter"/>
</dbReference>
<dbReference type="GO" id="GO:0031295">
    <property type="term" value="P:T cell costimulation"/>
    <property type="evidence" value="ECO:0007669"/>
    <property type="project" value="TreeGrafter"/>
</dbReference>
<comment type="subcellular location">
    <subcellularLocation>
        <location evidence="1">Cell membrane</location>
        <topology evidence="1">Single-pass type I membrane protein</topology>
    </subcellularLocation>
</comment>
<keyword evidence="5 11" id="KW-1133">Transmembrane helix</keyword>
<evidence type="ECO:0000259" key="13">
    <source>
        <dbReference type="PROSITE" id="PS50835"/>
    </source>
</evidence>
<dbReference type="SMART" id="SM00409">
    <property type="entry name" value="IG"/>
    <property type="match status" value="1"/>
</dbReference>
<dbReference type="InterPro" id="IPR013106">
    <property type="entry name" value="Ig_V-set"/>
</dbReference>
<evidence type="ECO:0000256" key="10">
    <source>
        <dbReference type="ARBA" id="ARBA00023319"/>
    </source>
</evidence>
<accession>A0A6P7HIM1</accession>
<gene>
    <name evidence="15" type="primary">LOC114426909</name>
</gene>
<evidence type="ECO:0000256" key="11">
    <source>
        <dbReference type="SAM" id="Phobius"/>
    </source>
</evidence>